<evidence type="ECO:0000256" key="3">
    <source>
        <dbReference type="NCBIfam" id="TIGR00652"/>
    </source>
</evidence>
<dbReference type="Proteomes" id="UP000319130">
    <property type="component" value="Unassembled WGS sequence"/>
</dbReference>
<dbReference type="PANTHER" id="PTHR31689:SF0">
    <property type="entry name" value="DIAMINOPIMELATE EPIMERASE"/>
    <property type="match status" value="1"/>
</dbReference>
<evidence type="ECO:0000313" key="4">
    <source>
        <dbReference type="EMBL" id="TET60617.1"/>
    </source>
</evidence>
<dbReference type="GO" id="GO:0008837">
    <property type="term" value="F:diaminopimelate epimerase activity"/>
    <property type="evidence" value="ECO:0007669"/>
    <property type="project" value="UniProtKB-UniRule"/>
</dbReference>
<sequence length="196" mass="21703">ARCIAQFAHLKDIVGRRCTIETLGGTIRCQIQGTKVKIGMEKPRDLRFNLRLSLKGEIHEGHYLNTGVPHFILFASRVEEVALEKLAPLIRRHPKFRPQGTNVDFVQVTKGNTLKVRTYERGVEDETLACGTGAVASALIGSLTCGVSSPVRVRMKGGDLFIYFERGKGNNFSQVFLEGEARVAFEGKISEEAENV</sequence>
<name>A0A523W0R6_UNCAE</name>
<dbReference type="GO" id="GO:0005829">
    <property type="term" value="C:cytosol"/>
    <property type="evidence" value="ECO:0007669"/>
    <property type="project" value="TreeGrafter"/>
</dbReference>
<dbReference type="PANTHER" id="PTHR31689">
    <property type="entry name" value="DIAMINOPIMELATE EPIMERASE, CHLOROPLASTIC"/>
    <property type="match status" value="1"/>
</dbReference>
<dbReference type="AlphaFoldDB" id="A0A523W0R6"/>
<dbReference type="InterPro" id="IPR001653">
    <property type="entry name" value="DAP_epimerase_DapF"/>
</dbReference>
<feature type="non-terminal residue" evidence="4">
    <location>
        <position position="1"/>
    </location>
</feature>
<protein>
    <recommendedName>
        <fullName evidence="3">Diaminopimelate epimerase</fullName>
        <ecNumber evidence="3">5.1.1.7</ecNumber>
    </recommendedName>
</protein>
<dbReference type="NCBIfam" id="TIGR00652">
    <property type="entry name" value="DapF"/>
    <property type="match status" value="1"/>
</dbReference>
<evidence type="ECO:0000256" key="2">
    <source>
        <dbReference type="ARBA" id="ARBA00023235"/>
    </source>
</evidence>
<keyword evidence="2 4" id="KW-0413">Isomerase</keyword>
<evidence type="ECO:0000256" key="1">
    <source>
        <dbReference type="ARBA" id="ARBA00010219"/>
    </source>
</evidence>
<dbReference type="Gene3D" id="3.10.310.10">
    <property type="entry name" value="Diaminopimelate Epimerase, Chain A, domain 1"/>
    <property type="match status" value="2"/>
</dbReference>
<comment type="similarity">
    <text evidence="1">Belongs to the diaminopimelate epimerase family.</text>
</comment>
<comment type="caution">
    <text evidence="4">The sequence shown here is derived from an EMBL/GenBank/DDBJ whole genome shotgun (WGS) entry which is preliminary data.</text>
</comment>
<proteinExistence type="inferred from homology"/>
<gene>
    <name evidence="4" type="primary">dapF</name>
    <name evidence="4" type="ORF">E3J48_06500</name>
</gene>
<evidence type="ECO:0000313" key="5">
    <source>
        <dbReference type="Proteomes" id="UP000319130"/>
    </source>
</evidence>
<reference evidence="4 5" key="1">
    <citation type="submission" date="2019-03" db="EMBL/GenBank/DDBJ databases">
        <title>Metabolic potential of uncultured bacteria and archaea associated with petroleum seepage in deep-sea sediments.</title>
        <authorList>
            <person name="Dong X."/>
            <person name="Hubert C."/>
        </authorList>
    </citation>
    <scope>NUCLEOTIDE SEQUENCE [LARGE SCALE GENOMIC DNA]</scope>
    <source>
        <strain evidence="4">E29_bin52</strain>
    </source>
</reference>
<organism evidence="4 5">
    <name type="scientific">Aerophobetes bacterium</name>
    <dbReference type="NCBI Taxonomy" id="2030807"/>
    <lineage>
        <taxon>Bacteria</taxon>
        <taxon>Candidatus Aerophobota</taxon>
    </lineage>
</organism>
<dbReference type="EC" id="5.1.1.7" evidence="3"/>
<dbReference type="GO" id="GO:0009089">
    <property type="term" value="P:lysine biosynthetic process via diaminopimelate"/>
    <property type="evidence" value="ECO:0007669"/>
    <property type="project" value="UniProtKB-UniRule"/>
</dbReference>
<dbReference type="EMBL" id="SOIZ01000291">
    <property type="protein sequence ID" value="TET60617.1"/>
    <property type="molecule type" value="Genomic_DNA"/>
</dbReference>
<dbReference type="Pfam" id="PF01678">
    <property type="entry name" value="DAP_epimerase"/>
    <property type="match status" value="1"/>
</dbReference>
<dbReference type="SUPFAM" id="SSF54506">
    <property type="entry name" value="Diaminopimelate epimerase-like"/>
    <property type="match status" value="1"/>
</dbReference>
<accession>A0A523W0R6</accession>